<dbReference type="EMBL" id="CP110230">
    <property type="protein sequence ID" value="UZD39979.1"/>
    <property type="molecule type" value="Genomic_DNA"/>
</dbReference>
<accession>A0A7Z8YCH1</accession>
<dbReference type="AlphaFoldDB" id="A0A7Z8YCH1"/>
<dbReference type="Proteomes" id="UP001163262">
    <property type="component" value="Chromosome"/>
</dbReference>
<reference evidence="2" key="2">
    <citation type="submission" date="2022-10" db="EMBL/GenBank/DDBJ databases">
        <title>Complete genome sequence of Capnocytophaga ochracea KCOM 2812 isolated from actinomycosis lesion.</title>
        <authorList>
            <person name="Kook J.-K."/>
            <person name="Park S.-N."/>
            <person name="Lim Y.K."/>
        </authorList>
    </citation>
    <scope>NUCLEOTIDE SEQUENCE</scope>
    <source>
        <strain evidence="2">KCOM 28121</strain>
    </source>
</reference>
<sequence>MKNIQKLLIVAVLFFAGFAAVQAQSETEKFFVGKWKLMVYGLPNGDTEMVLNITKNSDGSLGGTIGGDDANANKLTKAEIEGNTFYANFIGNGYNVPLYIEKKGDKKVEGSMNDMFDIEGTKIK</sequence>
<evidence type="ECO:0000313" key="4">
    <source>
        <dbReference type="Proteomes" id="UP000276733"/>
    </source>
</evidence>
<dbReference type="Proteomes" id="UP000276733">
    <property type="component" value="Unassembled WGS sequence"/>
</dbReference>
<name>A0A7Z8YCH1_CAPOC</name>
<proteinExistence type="predicted"/>
<gene>
    <name evidence="3" type="ORF">NCTC11458_01099</name>
    <name evidence="2" type="ORF">OL231_07235</name>
</gene>
<protein>
    <submittedName>
        <fullName evidence="3">Uncharacterized protein</fullName>
    </submittedName>
</protein>
<organism evidence="3 4">
    <name type="scientific">Capnocytophaga ochracea</name>
    <dbReference type="NCBI Taxonomy" id="1018"/>
    <lineage>
        <taxon>Bacteria</taxon>
        <taxon>Pseudomonadati</taxon>
        <taxon>Bacteroidota</taxon>
        <taxon>Flavobacteriia</taxon>
        <taxon>Flavobacteriales</taxon>
        <taxon>Flavobacteriaceae</taxon>
        <taxon>Capnocytophaga</taxon>
    </lineage>
</organism>
<evidence type="ECO:0000313" key="3">
    <source>
        <dbReference type="EMBL" id="VDG81804.1"/>
    </source>
</evidence>
<feature type="chain" id="PRO_5030549122" evidence="1">
    <location>
        <begin position="24"/>
        <end position="124"/>
    </location>
</feature>
<evidence type="ECO:0000256" key="1">
    <source>
        <dbReference type="SAM" id="SignalP"/>
    </source>
</evidence>
<dbReference type="RefSeq" id="WP_106096145.1">
    <property type="nucleotide sequence ID" value="NZ_CP110230.1"/>
</dbReference>
<reference evidence="3 4" key="1">
    <citation type="submission" date="2018-11" db="EMBL/GenBank/DDBJ databases">
        <authorList>
            <consortium name="Pathogen Informatics"/>
        </authorList>
    </citation>
    <scope>NUCLEOTIDE SEQUENCE [LARGE SCALE GENOMIC DNA]</scope>
    <source>
        <strain evidence="3 4">NCTC11458</strain>
    </source>
</reference>
<keyword evidence="1" id="KW-0732">Signal</keyword>
<dbReference type="EMBL" id="UYIQ01000001">
    <property type="protein sequence ID" value="VDG81804.1"/>
    <property type="molecule type" value="Genomic_DNA"/>
</dbReference>
<evidence type="ECO:0000313" key="2">
    <source>
        <dbReference type="EMBL" id="UZD39979.1"/>
    </source>
</evidence>
<feature type="signal peptide" evidence="1">
    <location>
        <begin position="1"/>
        <end position="23"/>
    </location>
</feature>